<name>F0QXT0_VULM7</name>
<accession>F0QXT0</accession>
<feature type="transmembrane region" description="Helical" evidence="1">
    <location>
        <begin position="260"/>
        <end position="279"/>
    </location>
</feature>
<dbReference type="RefSeq" id="WP_013604405.1">
    <property type="nucleotide sequence ID" value="NC_015151.1"/>
</dbReference>
<evidence type="ECO:0008006" key="4">
    <source>
        <dbReference type="Google" id="ProtNLM"/>
    </source>
</evidence>
<protein>
    <recommendedName>
        <fullName evidence="4">DUF4350 domain-containing protein</fullName>
    </recommendedName>
</protein>
<evidence type="ECO:0000313" key="3">
    <source>
        <dbReference type="Proteomes" id="UP000007485"/>
    </source>
</evidence>
<organism evidence="2 3">
    <name type="scientific">Vulcanisaeta moutnovskia (strain 768-28)</name>
    <dbReference type="NCBI Taxonomy" id="985053"/>
    <lineage>
        <taxon>Archaea</taxon>
        <taxon>Thermoproteota</taxon>
        <taxon>Thermoprotei</taxon>
        <taxon>Thermoproteales</taxon>
        <taxon>Thermoproteaceae</taxon>
        <taxon>Vulcanisaeta</taxon>
    </lineage>
</organism>
<dbReference type="STRING" id="985053.VMUT_1036"/>
<evidence type="ECO:0000256" key="1">
    <source>
        <dbReference type="SAM" id="Phobius"/>
    </source>
</evidence>
<dbReference type="KEGG" id="vmo:VMUT_1036"/>
<evidence type="ECO:0000313" key="2">
    <source>
        <dbReference type="EMBL" id="ADY01243.1"/>
    </source>
</evidence>
<reference evidence="2 3" key="1">
    <citation type="journal article" date="2011" name="J. Bacteriol.">
        <title>Complete genome sequence of 'Vulcanisaeta moutnovskia' strain 768-28, a novel member of the hyperthermophilic crenarchaeal genus vulcanisaeta.</title>
        <authorList>
            <person name="Gumerov V.M."/>
            <person name="Mardanov A.V."/>
            <person name="Beletsky A.V."/>
            <person name="Prokofeva M.I."/>
            <person name="Bonch-Osmolovskaya E.A."/>
            <person name="Ravin N.V."/>
            <person name="Skryabin K.G."/>
        </authorList>
    </citation>
    <scope>NUCLEOTIDE SEQUENCE [LARGE SCALE GENOMIC DNA]</scope>
    <source>
        <strain evidence="2 3">768-28</strain>
    </source>
</reference>
<dbReference type="eggNOG" id="arCOG01314">
    <property type="taxonomic scope" value="Archaea"/>
</dbReference>
<keyword evidence="3" id="KW-1185">Reference proteome</keyword>
<gene>
    <name evidence="2" type="ordered locus">VMUT_1036</name>
</gene>
<dbReference type="EMBL" id="CP002529">
    <property type="protein sequence ID" value="ADY01243.1"/>
    <property type="molecule type" value="Genomic_DNA"/>
</dbReference>
<dbReference type="GeneID" id="10288688"/>
<keyword evidence="1" id="KW-0472">Membrane</keyword>
<proteinExistence type="predicted"/>
<dbReference type="OrthoDB" id="372296at2157"/>
<keyword evidence="1" id="KW-0812">Transmembrane</keyword>
<sequence length="288" mass="31693">MKASTVLTWFFLILLALALLVLIPPLIPEPNPYDAYNIYWNGYSAAISYCNATVSYGNIQNASTVILIPMIKPTQYFVSQLMNFTRSGGTLVILDNGQYFGNYILSVMNVSARFSGYIVIDPILDYVNEHLPIALISSKFINVIGTQYVLLDNSSYILLLGSGDYTVIAKTSIFSVSGNNSGPFPVVVLIPYGNGSIILISDPAVFMNSIINKYGNSNLLRWICGKGRTVFLENFIAKVTPLSVLMIYGDYVYSASHITGVNYLLVVVPLILVMIWAIVREIKGGAHE</sequence>
<dbReference type="AlphaFoldDB" id="F0QXT0"/>
<dbReference type="Proteomes" id="UP000007485">
    <property type="component" value="Chromosome"/>
</dbReference>
<dbReference type="HOGENOM" id="CLU_978688_0_0_2"/>
<keyword evidence="1" id="KW-1133">Transmembrane helix</keyword>